<name>A0A2P5I2B7_DIAHE</name>
<feature type="region of interest" description="Disordered" evidence="1">
    <location>
        <begin position="250"/>
        <end position="467"/>
    </location>
</feature>
<accession>A0A2P5I2B7</accession>
<dbReference type="OrthoDB" id="5238096at2759"/>
<feature type="compositionally biased region" description="Basic and acidic residues" evidence="1">
    <location>
        <begin position="551"/>
        <end position="560"/>
    </location>
</feature>
<feature type="compositionally biased region" description="Polar residues" evidence="1">
    <location>
        <begin position="377"/>
        <end position="392"/>
    </location>
</feature>
<feature type="compositionally biased region" description="Acidic residues" evidence="1">
    <location>
        <begin position="145"/>
        <end position="178"/>
    </location>
</feature>
<dbReference type="EMBL" id="MAVT02000349">
    <property type="protein sequence ID" value="POS76624.1"/>
    <property type="molecule type" value="Genomic_DNA"/>
</dbReference>
<protein>
    <recommendedName>
        <fullName evidence="2">Zinc-binding loop region of homing endonuclease domain-containing protein</fullName>
    </recommendedName>
</protein>
<feature type="compositionally biased region" description="Polar residues" evidence="1">
    <location>
        <begin position="187"/>
        <end position="197"/>
    </location>
</feature>
<sequence length="830" mass="92884">MGRRKDLKVARRPPPVETYIHPPSVKTERINGKDIYTKTPARPGYITINLDCESESPLSRPRAVKREQSRGPPGAVKQGRQSSQPQIKQEPLGDGHGPPRIHRQRTPATVASDTGRTQSHVPVRQRQSQEKQGPPSDSSWSSDSSDSDSSDSSEAEGESDSSSDSNDSNEDSSSEDDANASVHWPTTPASSLGSSPLKTRGKKETKVQRASANLLAASPSRRSVQNEASVGLRHAPMDFVIDLPARPLPSAPDLPRRSRSHISPSVEPVGAQARWNAHPSHNRPSNHSPVVLGFMPINRASPPPRNAPTEPRAMRIPGAGLDSVAVSSFQKHSESMSRSVPGPSSRPPRAPQVVKDNSQKKGDQRRGPARHGRIMQTIEQQPVESLSTSSPPKNALPRRELKAATPGLSSRRTAPPPASPGLFVIPRAVTVRPNPIVGTRDPPQSVSLPQRKRAFDETGDTDSASKAAEWERMLARVKAHEREMERQRAQLEDTKRLLAEQKSRIDDLEQRRRAADLVRDSAAQTIQEPDPDPLPNVAHRHVPPAPVPPARAERREERRRQASCQSERRDKRKGRISSRVARARMQEQERERIEQERQEDLELQQQLKQEQRRQAERVQCAARAPENNARQGQAQPGPAQRMLDAVQRRIQHDMFNQPLSGHNLQIRFDDDDRGHISEATAFLMRLPQSFILARLRRVIEGKDFFETTHLGSTHLGCWVVSRRASCDLRMKLTDSGESHSFSFARLAARLWHDEQSIYSLLQHQNRPLKAGHTCHVDACMRPDHIVIETDRDAGERRKCKARGRCYGHRTVHKDGTRQVRKPCIFFPRSR</sequence>
<evidence type="ECO:0000313" key="3">
    <source>
        <dbReference type="EMBL" id="POS76624.1"/>
    </source>
</evidence>
<dbReference type="GO" id="GO:0004519">
    <property type="term" value="F:endonuclease activity"/>
    <property type="evidence" value="ECO:0007669"/>
    <property type="project" value="InterPro"/>
</dbReference>
<dbReference type="SUPFAM" id="SSF54060">
    <property type="entry name" value="His-Me finger endonucleases"/>
    <property type="match status" value="1"/>
</dbReference>
<dbReference type="InterPro" id="IPR044925">
    <property type="entry name" value="His-Me_finger_sf"/>
</dbReference>
<dbReference type="InterPro" id="IPR008704">
    <property type="entry name" value="Endonuclease_Zinc-binding_loop"/>
</dbReference>
<proteinExistence type="predicted"/>
<feature type="region of interest" description="Disordered" evidence="1">
    <location>
        <begin position="1"/>
        <end position="229"/>
    </location>
</feature>
<evidence type="ECO:0000259" key="2">
    <source>
        <dbReference type="Pfam" id="PF05551"/>
    </source>
</evidence>
<feature type="domain" description="Zinc-binding loop region of homing endonuclease" evidence="2">
    <location>
        <begin position="759"/>
        <end position="823"/>
    </location>
</feature>
<dbReference type="AlphaFoldDB" id="A0A2P5I2B7"/>
<dbReference type="InterPro" id="IPR044930">
    <property type="entry name" value="Homing_endonuclease_His-Me"/>
</dbReference>
<feature type="compositionally biased region" description="Basic and acidic residues" evidence="1">
    <location>
        <begin position="501"/>
        <end position="519"/>
    </location>
</feature>
<organism evidence="3 4">
    <name type="scientific">Diaporthe helianthi</name>
    <dbReference type="NCBI Taxonomy" id="158607"/>
    <lineage>
        <taxon>Eukaryota</taxon>
        <taxon>Fungi</taxon>
        <taxon>Dikarya</taxon>
        <taxon>Ascomycota</taxon>
        <taxon>Pezizomycotina</taxon>
        <taxon>Sordariomycetes</taxon>
        <taxon>Sordariomycetidae</taxon>
        <taxon>Diaporthales</taxon>
        <taxon>Diaporthaceae</taxon>
        <taxon>Diaporthe</taxon>
    </lineage>
</organism>
<feature type="compositionally biased region" description="Basic and acidic residues" evidence="1">
    <location>
        <begin position="357"/>
        <end position="366"/>
    </location>
</feature>
<feature type="compositionally biased region" description="Basic and acidic residues" evidence="1">
    <location>
        <begin position="26"/>
        <end position="36"/>
    </location>
</feature>
<dbReference type="Gene3D" id="3.90.75.10">
    <property type="entry name" value="Homing Intron 3 (I-ppo) Encoded Endonuclease, Chain A"/>
    <property type="match status" value="1"/>
</dbReference>
<dbReference type="Pfam" id="PF05551">
    <property type="entry name" value="zf-His_Me_endon"/>
    <property type="match status" value="1"/>
</dbReference>
<feature type="compositionally biased region" description="Basic and acidic residues" evidence="1">
    <location>
        <begin position="584"/>
        <end position="600"/>
    </location>
</feature>
<feature type="compositionally biased region" description="Polar residues" evidence="1">
    <location>
        <begin position="106"/>
        <end position="120"/>
    </location>
</feature>
<dbReference type="InParanoid" id="A0A2P5I2B7"/>
<dbReference type="Proteomes" id="UP000094444">
    <property type="component" value="Unassembled WGS sequence"/>
</dbReference>
<comment type="caution">
    <text evidence="3">The sequence shown here is derived from an EMBL/GenBank/DDBJ whole genome shotgun (WGS) entry which is preliminary data.</text>
</comment>
<gene>
    <name evidence="3" type="ORF">DHEL01_v204989</name>
</gene>
<keyword evidence="4" id="KW-1185">Reference proteome</keyword>
<reference evidence="3" key="1">
    <citation type="submission" date="2017-09" db="EMBL/GenBank/DDBJ databases">
        <title>Polyketide synthases of a Diaporthe helianthi virulent isolate.</title>
        <authorList>
            <person name="Baroncelli R."/>
        </authorList>
    </citation>
    <scope>NUCLEOTIDE SEQUENCE [LARGE SCALE GENOMIC DNA]</scope>
    <source>
        <strain evidence="3">7/96</strain>
    </source>
</reference>
<evidence type="ECO:0000313" key="4">
    <source>
        <dbReference type="Proteomes" id="UP000094444"/>
    </source>
</evidence>
<feature type="region of interest" description="Disordered" evidence="1">
    <location>
        <begin position="501"/>
        <end position="638"/>
    </location>
</feature>
<feature type="compositionally biased region" description="Low complexity" evidence="1">
    <location>
        <begin position="629"/>
        <end position="638"/>
    </location>
</feature>
<evidence type="ECO:0000256" key="1">
    <source>
        <dbReference type="SAM" id="MobiDB-lite"/>
    </source>
</evidence>